<comment type="caution">
    <text evidence="2">The sequence shown here is derived from an EMBL/GenBank/DDBJ whole genome shotgun (WGS) entry which is preliminary data.</text>
</comment>
<name>A0A0R2FAJ8_9LACO</name>
<gene>
    <name evidence="2" type="ORF">FC75_GL000608</name>
</gene>
<dbReference type="AlphaFoldDB" id="A0A0R2FAJ8"/>
<dbReference type="PATRIC" id="fig|1423730.4.peg.632"/>
<organism evidence="2 3">
    <name type="scientific">Lacticaseibacillus camelliae DSM 22697 = JCM 13995</name>
    <dbReference type="NCBI Taxonomy" id="1423730"/>
    <lineage>
        <taxon>Bacteria</taxon>
        <taxon>Bacillati</taxon>
        <taxon>Bacillota</taxon>
        <taxon>Bacilli</taxon>
        <taxon>Lactobacillales</taxon>
        <taxon>Lactobacillaceae</taxon>
        <taxon>Lacticaseibacillus</taxon>
    </lineage>
</organism>
<proteinExistence type="predicted"/>
<evidence type="ECO:0000313" key="3">
    <source>
        <dbReference type="Proteomes" id="UP000050865"/>
    </source>
</evidence>
<reference evidence="2 3" key="1">
    <citation type="journal article" date="2015" name="Genome Announc.">
        <title>Expanding the biotechnology potential of lactobacilli through comparative genomics of 213 strains and associated genera.</title>
        <authorList>
            <person name="Sun Z."/>
            <person name="Harris H.M."/>
            <person name="McCann A."/>
            <person name="Guo C."/>
            <person name="Argimon S."/>
            <person name="Zhang W."/>
            <person name="Yang X."/>
            <person name="Jeffery I.B."/>
            <person name="Cooney J.C."/>
            <person name="Kagawa T.F."/>
            <person name="Liu W."/>
            <person name="Song Y."/>
            <person name="Salvetti E."/>
            <person name="Wrobel A."/>
            <person name="Rasinkangas P."/>
            <person name="Parkhill J."/>
            <person name="Rea M.C."/>
            <person name="O'Sullivan O."/>
            <person name="Ritari J."/>
            <person name="Douillard F.P."/>
            <person name="Paul Ross R."/>
            <person name="Yang R."/>
            <person name="Briner A.E."/>
            <person name="Felis G.E."/>
            <person name="de Vos W.M."/>
            <person name="Barrangou R."/>
            <person name="Klaenhammer T.R."/>
            <person name="Caufield P.W."/>
            <person name="Cui Y."/>
            <person name="Zhang H."/>
            <person name="O'Toole P.W."/>
        </authorList>
    </citation>
    <scope>NUCLEOTIDE SEQUENCE [LARGE SCALE GENOMIC DNA]</scope>
    <source>
        <strain evidence="2 3">DSM 22697</strain>
    </source>
</reference>
<evidence type="ECO:0000313" key="2">
    <source>
        <dbReference type="EMBL" id="KRN25391.1"/>
    </source>
</evidence>
<accession>A0A0R2FAJ8</accession>
<dbReference type="InterPro" id="IPR007737">
    <property type="entry name" value="Mga_HTH"/>
</dbReference>
<evidence type="ECO:0000259" key="1">
    <source>
        <dbReference type="Pfam" id="PF05043"/>
    </source>
</evidence>
<dbReference type="STRING" id="1423730.FC75_GL000608"/>
<dbReference type="Pfam" id="PF05043">
    <property type="entry name" value="Mga"/>
    <property type="match status" value="1"/>
</dbReference>
<feature type="domain" description="Mga helix-turn-helix" evidence="1">
    <location>
        <begin position="97"/>
        <end position="178"/>
    </location>
</feature>
<dbReference type="RefSeq" id="WP_056988971.1">
    <property type="nucleotide sequence ID" value="NZ_AYZJ01000012.1"/>
</dbReference>
<sequence>MRGREDIFLAQSQAEETSLFRRIVNARSSQTPVAERLTRERADEPLVTDVNLKQIAALTRRNYGSVYNTYNSLVETLQEMIGTKTTTVRKLFNVPSSQVRLFLVQKDHPYRFLHTLVYHDYKDFAEFLKASHASKATMLRHLKPLRDFARKFGVRFSYETLSLQGDEKRIRVFLTMIFWLATDGAGWPFDDLKREAVGRVVDETVTLYDMNKPNYVTREVTMYYTAIAHKRSSEGHVITYDPNQLTLRYPTANMFEELQPSLAQDFLFPKFSTEGQMGESAAMYFVFNFLPLFGTTNSQTMARTMERFRHYNLPLYTLVTEFLAKLPVAFLTSDRLPEGAMNLLKANLLANVVFTLEFGEDLSQVIAYEINEHLVAMPDNSLLKKRVRQTLEHVVYVNELDELKPHLDALTEAFYKDVLQVAQQFAPKSKVRVAAMTEQAGLGYVDLLSFLMAQPFVELVSPDDGLENVDLVIESATVPDATKRRAGILTYKWAASASNDWFGELYAELRQIWENKNEGSRDENFDY</sequence>
<protein>
    <submittedName>
        <fullName evidence="2">Transcriptional regulator</fullName>
    </submittedName>
</protein>
<dbReference type="Proteomes" id="UP000050865">
    <property type="component" value="Unassembled WGS sequence"/>
</dbReference>
<keyword evidence="3" id="KW-1185">Reference proteome</keyword>
<dbReference type="EMBL" id="AYZJ01000012">
    <property type="protein sequence ID" value="KRN25391.1"/>
    <property type="molecule type" value="Genomic_DNA"/>
</dbReference>